<keyword evidence="3" id="KW-1185">Reference proteome</keyword>
<dbReference type="KEGG" id="acm:AciX9_0708"/>
<dbReference type="HOGENOM" id="CLU_447413_0_0_0"/>
<dbReference type="RefSeq" id="WP_013579106.1">
    <property type="nucleotide sequence ID" value="NC_015064.1"/>
</dbReference>
<organism evidence="3">
    <name type="scientific">Granulicella tundricola (strain ATCC BAA-1859 / DSM 23138 / MP5ACTX9)</name>
    <dbReference type="NCBI Taxonomy" id="1198114"/>
    <lineage>
        <taxon>Bacteria</taxon>
        <taxon>Pseudomonadati</taxon>
        <taxon>Acidobacteriota</taxon>
        <taxon>Terriglobia</taxon>
        <taxon>Terriglobales</taxon>
        <taxon>Acidobacteriaceae</taxon>
        <taxon>Granulicella</taxon>
    </lineage>
</organism>
<evidence type="ECO:0000259" key="1">
    <source>
        <dbReference type="Pfam" id="PF10592"/>
    </source>
</evidence>
<dbReference type="EMBL" id="CP002480">
    <property type="protein sequence ID" value="ADW67778.1"/>
    <property type="molecule type" value="Genomic_DNA"/>
</dbReference>
<gene>
    <name evidence="2" type="ordered locus">AciX9_0708</name>
</gene>
<reference evidence="3" key="1">
    <citation type="submission" date="2011-01" db="EMBL/GenBank/DDBJ databases">
        <title>Complete sequence of chromosome of Acidobacterium sp. MP5ACTX9.</title>
        <authorList>
            <consortium name="US DOE Joint Genome Institute"/>
            <person name="Lucas S."/>
            <person name="Copeland A."/>
            <person name="Lapidus A."/>
            <person name="Cheng J.-F."/>
            <person name="Goodwin L."/>
            <person name="Pitluck S."/>
            <person name="Teshima H."/>
            <person name="Detter J.C."/>
            <person name="Han C."/>
            <person name="Tapia R."/>
            <person name="Land M."/>
            <person name="Hauser L."/>
            <person name="Kyrpides N."/>
            <person name="Ivanova N."/>
            <person name="Ovchinnikova G."/>
            <person name="Pagani I."/>
            <person name="Rawat S.R."/>
            <person name="Mannisto M."/>
            <person name="Haggblom M.M."/>
            <person name="Woyke T."/>
        </authorList>
    </citation>
    <scope>NUCLEOTIDE SEQUENCE [LARGE SCALE GENOMIC DNA]</scope>
    <source>
        <strain evidence="3">MP5ACTX9</strain>
    </source>
</reference>
<evidence type="ECO:0000313" key="2">
    <source>
        <dbReference type="EMBL" id="ADW67778.1"/>
    </source>
</evidence>
<name>E8WZW7_GRATM</name>
<dbReference type="STRING" id="1198114.AciX9_0708"/>
<dbReference type="Proteomes" id="UP000000343">
    <property type="component" value="Chromosome"/>
</dbReference>
<dbReference type="InterPro" id="IPR018891">
    <property type="entry name" value="AIPR_C"/>
</dbReference>
<accession>E8WZW7</accession>
<protein>
    <submittedName>
        <fullName evidence="2">Abortive phage infection</fullName>
    </submittedName>
</protein>
<dbReference type="AlphaFoldDB" id="E8WZW7"/>
<feature type="domain" description="Abortive phage infection protein C-terminal" evidence="1">
    <location>
        <begin position="272"/>
        <end position="441"/>
    </location>
</feature>
<evidence type="ECO:0000313" key="3">
    <source>
        <dbReference type="Proteomes" id="UP000000343"/>
    </source>
</evidence>
<proteinExistence type="predicted"/>
<dbReference type="PaxDb" id="1198114-AciX9_0708"/>
<dbReference type="OrthoDB" id="9806213at2"/>
<sequence length="520" mass="57986">MPTKTTTNEAAAGNARLYQVLCGVLDDLRAEAPASSALYHPPPSNGDALIQARSRSLLHLFLKSRFGVLAFQQRESFVTDGSNDGGIDAFYIDDQRKVIYLVQSKFRATAGNFASTNMTANDLLKMDVKRILSGELKNESGIPYNDRIKKNLQAAIRRLPDAAGYAREIVLIGNVANLSTAQLKRLVDGYHYEIYPSERIFQELLFPVITGTYYNDPKLLIKINLGNVRGAEAHLDYDAQTKSQKTNIKLIFVPTKEIGRVMMTYRNSILKFNPRSFLELDRNQVNREIEASIRNKSTNEFALFNNGITITTDNTKISQDTGRRGTAQLVLTNPQLVNGAQTAYTLCQIYESCIDSGNFGVFQGKEVLVKVITFVGTAPAKEVKERTFLVAAISKATNAQTKVDDYDRRSNDPLQMDLQKAFYEKFGLLYERKRGEFSDGLRNGYISRDLLVNRENLVRVSLACGFRVNQARAGISKFATEAELAVLLKLSDFPKYAYGYEVLNDLGSLCAGGRFDDVGV</sequence>
<dbReference type="Pfam" id="PF10592">
    <property type="entry name" value="AIPR"/>
    <property type="match status" value="1"/>
</dbReference>